<dbReference type="AlphaFoldDB" id="A0A427Y3T3"/>
<keyword evidence="2" id="KW-1185">Reference proteome</keyword>
<dbReference type="OrthoDB" id="2585061at2759"/>
<evidence type="ECO:0000313" key="2">
    <source>
        <dbReference type="Proteomes" id="UP000279259"/>
    </source>
</evidence>
<gene>
    <name evidence="1" type="ORF">EHS25_003878</name>
</gene>
<name>A0A427Y3T3_9TREE</name>
<accession>A0A427Y3T3</accession>
<reference evidence="1 2" key="1">
    <citation type="submission" date="2018-11" db="EMBL/GenBank/DDBJ databases">
        <title>Genome sequence of Saitozyma podzolica DSM 27192.</title>
        <authorList>
            <person name="Aliyu H."/>
            <person name="Gorte O."/>
            <person name="Ochsenreither K."/>
        </authorList>
    </citation>
    <scope>NUCLEOTIDE SEQUENCE [LARGE SCALE GENOMIC DNA]</scope>
    <source>
        <strain evidence="1 2">DSM 27192</strain>
    </source>
</reference>
<sequence length="305" mass="33588">MNGAHDNTTPRPLTMNELWASWDEPSEDESKLVNEGSAEEISEAMGKVSVGAGAGDGSSLTYPTPRSSYTLTPPLILLGARIARNTKLTIYKDIINFYSQDPAQKRYAELWKDLHSTEVQAYPIGIRVERANQGKEAANKKYKEGNWFGAMYTYALAWGCLLPYHLDAFAGDDPVREEIGKLESALFSNIAAMTLSASDAPNLSEDKKPGILNLGRRAVWATMQMDEFLTVGIVSKSCSRGIKLLDKLSKYPDTGLTLTPAEVGYFTEQEEKLKGVDAKRMWRDFGARRSAAASETGLSEEGNQK</sequence>
<dbReference type="STRING" id="1890683.A0A427Y3T3"/>
<evidence type="ECO:0000313" key="1">
    <source>
        <dbReference type="EMBL" id="RSH85737.1"/>
    </source>
</evidence>
<proteinExistence type="predicted"/>
<organism evidence="1 2">
    <name type="scientific">Saitozyma podzolica</name>
    <dbReference type="NCBI Taxonomy" id="1890683"/>
    <lineage>
        <taxon>Eukaryota</taxon>
        <taxon>Fungi</taxon>
        <taxon>Dikarya</taxon>
        <taxon>Basidiomycota</taxon>
        <taxon>Agaricomycotina</taxon>
        <taxon>Tremellomycetes</taxon>
        <taxon>Tremellales</taxon>
        <taxon>Trimorphomycetaceae</taxon>
        <taxon>Saitozyma</taxon>
    </lineage>
</organism>
<protein>
    <submittedName>
        <fullName evidence="1">Uncharacterized protein</fullName>
    </submittedName>
</protein>
<dbReference type="Proteomes" id="UP000279259">
    <property type="component" value="Unassembled WGS sequence"/>
</dbReference>
<comment type="caution">
    <text evidence="1">The sequence shown here is derived from an EMBL/GenBank/DDBJ whole genome shotgun (WGS) entry which is preliminary data.</text>
</comment>
<dbReference type="EMBL" id="RSCD01000019">
    <property type="protein sequence ID" value="RSH85737.1"/>
    <property type="molecule type" value="Genomic_DNA"/>
</dbReference>